<feature type="region of interest" description="Disordered" evidence="1">
    <location>
        <begin position="71"/>
        <end position="97"/>
    </location>
</feature>
<dbReference type="AlphaFoldDB" id="A0A388L0E7"/>
<protein>
    <submittedName>
        <fullName evidence="2">Uncharacterized protein</fullName>
    </submittedName>
</protein>
<evidence type="ECO:0000313" key="2">
    <source>
        <dbReference type="EMBL" id="GBG75786.1"/>
    </source>
</evidence>
<evidence type="ECO:0000256" key="1">
    <source>
        <dbReference type="SAM" id="MobiDB-lite"/>
    </source>
</evidence>
<organism evidence="2 3">
    <name type="scientific">Chara braunii</name>
    <name type="common">Braun's stonewort</name>
    <dbReference type="NCBI Taxonomy" id="69332"/>
    <lineage>
        <taxon>Eukaryota</taxon>
        <taxon>Viridiplantae</taxon>
        <taxon>Streptophyta</taxon>
        <taxon>Charophyceae</taxon>
        <taxon>Charales</taxon>
        <taxon>Characeae</taxon>
        <taxon>Chara</taxon>
    </lineage>
</organism>
<accession>A0A388L0E7</accession>
<gene>
    <name evidence="2" type="ORF">CBR_g21031</name>
</gene>
<evidence type="ECO:0000313" key="3">
    <source>
        <dbReference type="Proteomes" id="UP000265515"/>
    </source>
</evidence>
<proteinExistence type="predicted"/>
<sequence>MPKFTPATRGALERLRYRNKVIDDLKALDVVELQKQCKTEGIPYNGKIEAILDIADTRVLARFGTTTQEPADVIRVEESEDRGGSSDHDAGSGDVVA</sequence>
<feature type="compositionally biased region" description="Basic and acidic residues" evidence="1">
    <location>
        <begin position="72"/>
        <end position="91"/>
    </location>
</feature>
<keyword evidence="3" id="KW-1185">Reference proteome</keyword>
<dbReference type="EMBL" id="BFEA01000231">
    <property type="protein sequence ID" value="GBG75786.1"/>
    <property type="molecule type" value="Genomic_DNA"/>
</dbReference>
<reference evidence="2 3" key="1">
    <citation type="journal article" date="2018" name="Cell">
        <title>The Chara Genome: Secondary Complexity and Implications for Plant Terrestrialization.</title>
        <authorList>
            <person name="Nishiyama T."/>
            <person name="Sakayama H."/>
            <person name="Vries J.D."/>
            <person name="Buschmann H."/>
            <person name="Saint-Marcoux D."/>
            <person name="Ullrich K.K."/>
            <person name="Haas F.B."/>
            <person name="Vanderstraeten L."/>
            <person name="Becker D."/>
            <person name="Lang D."/>
            <person name="Vosolsobe S."/>
            <person name="Rombauts S."/>
            <person name="Wilhelmsson P.K.I."/>
            <person name="Janitza P."/>
            <person name="Kern R."/>
            <person name="Heyl A."/>
            <person name="Rumpler F."/>
            <person name="Villalobos L.I.A.C."/>
            <person name="Clay J.M."/>
            <person name="Skokan R."/>
            <person name="Toyoda A."/>
            <person name="Suzuki Y."/>
            <person name="Kagoshima H."/>
            <person name="Schijlen E."/>
            <person name="Tajeshwar N."/>
            <person name="Catarino B."/>
            <person name="Hetherington A.J."/>
            <person name="Saltykova A."/>
            <person name="Bonnot C."/>
            <person name="Breuninger H."/>
            <person name="Symeonidi A."/>
            <person name="Radhakrishnan G.V."/>
            <person name="Van Nieuwerburgh F."/>
            <person name="Deforce D."/>
            <person name="Chang C."/>
            <person name="Karol K.G."/>
            <person name="Hedrich R."/>
            <person name="Ulvskov P."/>
            <person name="Glockner G."/>
            <person name="Delwiche C.F."/>
            <person name="Petrasek J."/>
            <person name="Van de Peer Y."/>
            <person name="Friml J."/>
            <person name="Beilby M."/>
            <person name="Dolan L."/>
            <person name="Kohara Y."/>
            <person name="Sugano S."/>
            <person name="Fujiyama A."/>
            <person name="Delaux P.-M."/>
            <person name="Quint M."/>
            <person name="TheiBen G."/>
            <person name="Hagemann M."/>
            <person name="Harholt J."/>
            <person name="Dunand C."/>
            <person name="Zachgo S."/>
            <person name="Langdale J."/>
            <person name="Maumus F."/>
            <person name="Straeten D.V.D."/>
            <person name="Gould S.B."/>
            <person name="Rensing S.A."/>
        </authorList>
    </citation>
    <scope>NUCLEOTIDE SEQUENCE [LARGE SCALE GENOMIC DNA]</scope>
    <source>
        <strain evidence="2 3">S276</strain>
    </source>
</reference>
<comment type="caution">
    <text evidence="2">The sequence shown here is derived from an EMBL/GenBank/DDBJ whole genome shotgun (WGS) entry which is preliminary data.</text>
</comment>
<dbReference type="Gramene" id="GBG75786">
    <property type="protein sequence ID" value="GBG75786"/>
    <property type="gene ID" value="CBR_g21031"/>
</dbReference>
<dbReference type="Proteomes" id="UP000265515">
    <property type="component" value="Unassembled WGS sequence"/>
</dbReference>
<name>A0A388L0E7_CHABU</name>